<sequence length="64" mass="6997">MCLGKAFVENNNNELNPIMENVSQIAMENGLLVLTSLFGEQCSVSGEVKHIDFGNSKIIIKEAN</sequence>
<organism evidence="1 2">
    <name type="scientific">Alkalibaculum bacchi</name>
    <dbReference type="NCBI Taxonomy" id="645887"/>
    <lineage>
        <taxon>Bacteria</taxon>
        <taxon>Bacillati</taxon>
        <taxon>Bacillota</taxon>
        <taxon>Clostridia</taxon>
        <taxon>Eubacteriales</taxon>
        <taxon>Eubacteriaceae</taxon>
        <taxon>Alkalibaculum</taxon>
    </lineage>
</organism>
<dbReference type="RefSeq" id="WP_170128148.1">
    <property type="nucleotide sequence ID" value="NZ_CALNCS010000107.1"/>
</dbReference>
<dbReference type="Pfam" id="PF10133">
    <property type="entry name" value="CooT"/>
    <property type="match status" value="1"/>
</dbReference>
<name>A0A366IEF1_9FIRM</name>
<dbReference type="InterPro" id="IPR019300">
    <property type="entry name" value="CooT"/>
</dbReference>
<accession>A0A366IEF1</accession>
<dbReference type="AlphaFoldDB" id="A0A366IEF1"/>
<comment type="caution">
    <text evidence="1">The sequence shown here is derived from an EMBL/GenBank/DDBJ whole genome shotgun (WGS) entry which is preliminary data.</text>
</comment>
<reference evidence="1 2" key="1">
    <citation type="submission" date="2018-06" db="EMBL/GenBank/DDBJ databases">
        <title>Genomic Encyclopedia of Type Strains, Phase IV (KMG-IV): sequencing the most valuable type-strain genomes for metagenomic binning, comparative biology and taxonomic classification.</title>
        <authorList>
            <person name="Goeker M."/>
        </authorList>
    </citation>
    <scope>NUCLEOTIDE SEQUENCE [LARGE SCALE GENOMIC DNA]</scope>
    <source>
        <strain evidence="1 2">DSM 22112</strain>
    </source>
</reference>
<evidence type="ECO:0000313" key="1">
    <source>
        <dbReference type="EMBL" id="RBP68249.1"/>
    </source>
</evidence>
<gene>
    <name evidence="1" type="ORF">DES36_10310</name>
</gene>
<keyword evidence="2" id="KW-1185">Reference proteome</keyword>
<dbReference type="Proteomes" id="UP000253490">
    <property type="component" value="Unassembled WGS sequence"/>
</dbReference>
<proteinExistence type="predicted"/>
<protein>
    <submittedName>
        <fullName evidence="1">Putative RNA-binding protein</fullName>
    </submittedName>
</protein>
<evidence type="ECO:0000313" key="2">
    <source>
        <dbReference type="Proteomes" id="UP000253490"/>
    </source>
</evidence>
<dbReference type="EMBL" id="QNRX01000003">
    <property type="protein sequence ID" value="RBP68249.1"/>
    <property type="molecule type" value="Genomic_DNA"/>
</dbReference>